<evidence type="ECO:0000256" key="1">
    <source>
        <dbReference type="ARBA" id="ARBA00001711"/>
    </source>
</evidence>
<dbReference type="PROSITE" id="PS51352">
    <property type="entry name" value="THIOREDOXIN_2"/>
    <property type="match status" value="1"/>
</dbReference>
<keyword evidence="5 8" id="KW-0049">Antioxidant</keyword>
<dbReference type="CDD" id="cd03013">
    <property type="entry name" value="PRX5_like"/>
    <property type="match status" value="1"/>
</dbReference>
<dbReference type="AlphaFoldDB" id="A0A811NYP3"/>
<keyword evidence="4 8" id="KW-0575">Peroxidase</keyword>
<evidence type="ECO:0000256" key="3">
    <source>
        <dbReference type="ARBA" id="ARBA00013016"/>
    </source>
</evidence>
<gene>
    <name evidence="10" type="ORF">NCGR_LOCUS21834</name>
</gene>
<evidence type="ECO:0000313" key="11">
    <source>
        <dbReference type="Proteomes" id="UP000604825"/>
    </source>
</evidence>
<evidence type="ECO:0000256" key="7">
    <source>
        <dbReference type="PIRSR" id="PIRSR637944-1"/>
    </source>
</evidence>
<dbReference type="GO" id="GO:0034599">
    <property type="term" value="P:cellular response to oxidative stress"/>
    <property type="evidence" value="ECO:0007669"/>
    <property type="project" value="InterPro"/>
</dbReference>
<dbReference type="InterPro" id="IPR036249">
    <property type="entry name" value="Thioredoxin-like_sf"/>
</dbReference>
<dbReference type="PANTHER" id="PTHR10430:SF34">
    <property type="entry name" value="PEROXIREDOXIN-2F, MITOCHONDRIAL"/>
    <property type="match status" value="1"/>
</dbReference>
<evidence type="ECO:0000256" key="6">
    <source>
        <dbReference type="ARBA" id="ARBA00023002"/>
    </source>
</evidence>
<reference evidence="10" key="1">
    <citation type="submission" date="2020-10" db="EMBL/GenBank/DDBJ databases">
        <authorList>
            <person name="Han B."/>
            <person name="Lu T."/>
            <person name="Zhao Q."/>
            <person name="Huang X."/>
            <person name="Zhao Y."/>
        </authorList>
    </citation>
    <scope>NUCLEOTIDE SEQUENCE</scope>
</reference>
<comment type="catalytic activity">
    <reaction evidence="1">
        <text>[glutaredoxin]-dithiol + a hydroperoxide = [glutaredoxin]-disulfide + an alcohol + H2O</text>
        <dbReference type="Rhea" id="RHEA:62624"/>
        <dbReference type="Rhea" id="RHEA-COMP:10729"/>
        <dbReference type="Rhea" id="RHEA-COMP:10730"/>
        <dbReference type="ChEBI" id="CHEBI:15377"/>
        <dbReference type="ChEBI" id="CHEBI:29950"/>
        <dbReference type="ChEBI" id="CHEBI:30879"/>
        <dbReference type="ChEBI" id="CHEBI:35924"/>
        <dbReference type="ChEBI" id="CHEBI:50058"/>
        <dbReference type="EC" id="1.11.1.25"/>
    </reaction>
</comment>
<comment type="function">
    <text evidence="8">Thiol-specific peroxidase that catalyzes the reduction of hydrogen peroxide and organic hydroperoxides to water and alcohols, respectively. Plays a role in cell protection against oxidative stress by detoxifying peroxides.</text>
</comment>
<sequence>MAATLARRAGRSAAAALWGAARGFASVGSDIVSAAPGVSLQKARSWDEGVATKFSTTPLKDIFYGKKVVIFGLPGAYTGVCSQAHVPSYKNNIDKLKAKGIDSVICVAVNDPYVLNGWAEKLEAKDAIEFYGDFDGSFHKSLDLEIDLSTALLGRPLSQVNGLNLQSFLNLCPYITVEEWWSAFVDNGKIKAFNVEEAPSDFKVSGAEVILDQI</sequence>
<dbReference type="GO" id="GO:0008379">
    <property type="term" value="F:thioredoxin peroxidase activity"/>
    <property type="evidence" value="ECO:0007669"/>
    <property type="project" value="InterPro"/>
</dbReference>
<organism evidence="10 11">
    <name type="scientific">Miscanthus lutarioriparius</name>
    <dbReference type="NCBI Taxonomy" id="422564"/>
    <lineage>
        <taxon>Eukaryota</taxon>
        <taxon>Viridiplantae</taxon>
        <taxon>Streptophyta</taxon>
        <taxon>Embryophyta</taxon>
        <taxon>Tracheophyta</taxon>
        <taxon>Spermatophyta</taxon>
        <taxon>Magnoliopsida</taxon>
        <taxon>Liliopsida</taxon>
        <taxon>Poales</taxon>
        <taxon>Poaceae</taxon>
        <taxon>PACMAD clade</taxon>
        <taxon>Panicoideae</taxon>
        <taxon>Andropogonodae</taxon>
        <taxon>Andropogoneae</taxon>
        <taxon>Saccharinae</taxon>
        <taxon>Miscanthus</taxon>
    </lineage>
</organism>
<accession>A0A811NYP3</accession>
<keyword evidence="11" id="KW-1185">Reference proteome</keyword>
<dbReference type="PANTHER" id="PTHR10430">
    <property type="entry name" value="PEROXIREDOXIN"/>
    <property type="match status" value="1"/>
</dbReference>
<feature type="active site" description="Cysteine sulfenic acid (-SOH) intermediate" evidence="7">
    <location>
        <position position="81"/>
    </location>
</feature>
<dbReference type="InterPro" id="IPR013766">
    <property type="entry name" value="Thioredoxin_domain"/>
</dbReference>
<proteinExistence type="inferred from homology"/>
<dbReference type="Proteomes" id="UP000604825">
    <property type="component" value="Unassembled WGS sequence"/>
</dbReference>
<comment type="caution">
    <text evidence="10">The sequence shown here is derived from an EMBL/GenBank/DDBJ whole genome shotgun (WGS) entry which is preliminary data.</text>
</comment>
<evidence type="ECO:0000256" key="2">
    <source>
        <dbReference type="ARBA" id="ARBA00010505"/>
    </source>
</evidence>
<evidence type="ECO:0000256" key="5">
    <source>
        <dbReference type="ARBA" id="ARBA00022862"/>
    </source>
</evidence>
<dbReference type="InterPro" id="IPR037944">
    <property type="entry name" value="PRX5-like"/>
</dbReference>
<feature type="domain" description="Thioredoxin" evidence="9">
    <location>
        <begin position="29"/>
        <end position="214"/>
    </location>
</feature>
<comment type="similarity">
    <text evidence="2 8">Belongs to the peroxiredoxin family. Prx5 subfamily.</text>
</comment>
<dbReference type="GO" id="GO:0005739">
    <property type="term" value="C:mitochondrion"/>
    <property type="evidence" value="ECO:0007669"/>
    <property type="project" value="TreeGrafter"/>
</dbReference>
<evidence type="ECO:0000256" key="8">
    <source>
        <dbReference type="RuleBase" id="RU366011"/>
    </source>
</evidence>
<dbReference type="InterPro" id="IPR013740">
    <property type="entry name" value="Redoxin"/>
</dbReference>
<dbReference type="Pfam" id="PF08534">
    <property type="entry name" value="Redoxin"/>
    <property type="match status" value="1"/>
</dbReference>
<keyword evidence="6 8" id="KW-0560">Oxidoreductase</keyword>
<dbReference type="GO" id="GO:0045454">
    <property type="term" value="P:cell redox homeostasis"/>
    <property type="evidence" value="ECO:0007669"/>
    <property type="project" value="TreeGrafter"/>
</dbReference>
<dbReference type="SUPFAM" id="SSF52833">
    <property type="entry name" value="Thioredoxin-like"/>
    <property type="match status" value="1"/>
</dbReference>
<evidence type="ECO:0000313" key="10">
    <source>
        <dbReference type="EMBL" id="CAD6232056.1"/>
    </source>
</evidence>
<dbReference type="Gene3D" id="3.40.30.10">
    <property type="entry name" value="Glutaredoxin"/>
    <property type="match status" value="1"/>
</dbReference>
<dbReference type="OrthoDB" id="1882547at2759"/>
<protein>
    <recommendedName>
        <fullName evidence="3 8">Glutaredoxin-dependent peroxiredoxin</fullName>
        <ecNumber evidence="3 8">1.11.1.25</ecNumber>
    </recommendedName>
</protein>
<name>A0A811NYP3_9POAL</name>
<dbReference type="GO" id="GO:0042744">
    <property type="term" value="P:hydrogen peroxide catabolic process"/>
    <property type="evidence" value="ECO:0007669"/>
    <property type="project" value="TreeGrafter"/>
</dbReference>
<dbReference type="EMBL" id="CAJGYO010000005">
    <property type="protein sequence ID" value="CAD6232056.1"/>
    <property type="molecule type" value="Genomic_DNA"/>
</dbReference>
<dbReference type="EC" id="1.11.1.25" evidence="3 8"/>
<evidence type="ECO:0000256" key="4">
    <source>
        <dbReference type="ARBA" id="ARBA00022559"/>
    </source>
</evidence>
<keyword evidence="8" id="KW-0676">Redox-active center</keyword>
<evidence type="ECO:0000259" key="9">
    <source>
        <dbReference type="PROSITE" id="PS51352"/>
    </source>
</evidence>